<gene>
    <name evidence="1" type="ORF">LCGC14_1668320</name>
</gene>
<sequence>MNVREIKQSDIAACPHVIMMPGHYRTDGSCKCDDPDEQAMMIREWGYNKSDFLRARKGV</sequence>
<reference evidence="1" key="1">
    <citation type="journal article" date="2015" name="Nature">
        <title>Complex archaea that bridge the gap between prokaryotes and eukaryotes.</title>
        <authorList>
            <person name="Spang A."/>
            <person name="Saw J.H."/>
            <person name="Jorgensen S.L."/>
            <person name="Zaremba-Niedzwiedzka K."/>
            <person name="Martijn J."/>
            <person name="Lind A.E."/>
            <person name="van Eijk R."/>
            <person name="Schleper C."/>
            <person name="Guy L."/>
            <person name="Ettema T.J."/>
        </authorList>
    </citation>
    <scope>NUCLEOTIDE SEQUENCE</scope>
</reference>
<name>A0A0F9IEN7_9ZZZZ</name>
<organism evidence="1">
    <name type="scientific">marine sediment metagenome</name>
    <dbReference type="NCBI Taxonomy" id="412755"/>
    <lineage>
        <taxon>unclassified sequences</taxon>
        <taxon>metagenomes</taxon>
        <taxon>ecological metagenomes</taxon>
    </lineage>
</organism>
<evidence type="ECO:0000313" key="1">
    <source>
        <dbReference type="EMBL" id="KKM18179.1"/>
    </source>
</evidence>
<accession>A0A0F9IEN7</accession>
<dbReference type="EMBL" id="LAZR01014277">
    <property type="protein sequence ID" value="KKM18179.1"/>
    <property type="molecule type" value="Genomic_DNA"/>
</dbReference>
<dbReference type="AlphaFoldDB" id="A0A0F9IEN7"/>
<comment type="caution">
    <text evidence="1">The sequence shown here is derived from an EMBL/GenBank/DDBJ whole genome shotgun (WGS) entry which is preliminary data.</text>
</comment>
<proteinExistence type="predicted"/>
<protein>
    <submittedName>
        <fullName evidence="1">Uncharacterized protein</fullName>
    </submittedName>
</protein>